<dbReference type="EMBL" id="KI911140">
    <property type="protein sequence ID" value="ETS05343.1"/>
    <property type="molecule type" value="Genomic_DNA"/>
</dbReference>
<dbReference type="AlphaFoldDB" id="A0A024SKA0"/>
<name>A0A024SKA0_HYPJR</name>
<sequence>MACDYPDGVSYKAWNCISSVHVGGTLSREILTAVSVIQPNYHYPSNPESRRSEWTNFSSST</sequence>
<dbReference type="Proteomes" id="UP000024376">
    <property type="component" value="Unassembled WGS sequence"/>
</dbReference>
<evidence type="ECO:0000313" key="3">
    <source>
        <dbReference type="Proteomes" id="UP000024376"/>
    </source>
</evidence>
<proteinExistence type="predicted"/>
<gene>
    <name evidence="2" type="ORF">M419DRAFT_126901</name>
</gene>
<dbReference type="HOGENOM" id="CLU_2942060_0_0_1"/>
<reference evidence="3" key="1">
    <citation type="journal article" date="2013" name="Ind. Biotechnol.">
        <title>Comparative genomics analysis of Trichoderma reesei strains.</title>
        <authorList>
            <person name="Koike H."/>
            <person name="Aerts A."/>
            <person name="LaButti K."/>
            <person name="Grigoriev I.V."/>
            <person name="Baker S.E."/>
        </authorList>
    </citation>
    <scope>NUCLEOTIDE SEQUENCE [LARGE SCALE GENOMIC DNA]</scope>
    <source>
        <strain evidence="3">ATCC 56765 / BCRC 32924 / NRRL 11460 / Rut C-30</strain>
    </source>
</reference>
<evidence type="ECO:0000256" key="1">
    <source>
        <dbReference type="SAM" id="MobiDB-lite"/>
    </source>
</evidence>
<dbReference type="KEGG" id="trr:M419DRAFT_126901"/>
<feature type="region of interest" description="Disordered" evidence="1">
    <location>
        <begin position="42"/>
        <end position="61"/>
    </location>
</feature>
<accession>A0A024SKA0</accession>
<protein>
    <submittedName>
        <fullName evidence="2">Uncharacterized protein</fullName>
    </submittedName>
</protein>
<evidence type="ECO:0000313" key="2">
    <source>
        <dbReference type="EMBL" id="ETS05343.1"/>
    </source>
</evidence>
<organism evidence="2 3">
    <name type="scientific">Hypocrea jecorina (strain ATCC 56765 / BCRC 32924 / NRRL 11460 / Rut C-30)</name>
    <name type="common">Trichoderma reesei</name>
    <dbReference type="NCBI Taxonomy" id="1344414"/>
    <lineage>
        <taxon>Eukaryota</taxon>
        <taxon>Fungi</taxon>
        <taxon>Dikarya</taxon>
        <taxon>Ascomycota</taxon>
        <taxon>Pezizomycotina</taxon>
        <taxon>Sordariomycetes</taxon>
        <taxon>Hypocreomycetidae</taxon>
        <taxon>Hypocreales</taxon>
        <taxon>Hypocreaceae</taxon>
        <taxon>Trichoderma</taxon>
    </lineage>
</organism>